<feature type="repeat" description="WD" evidence="12">
    <location>
        <begin position="841"/>
        <end position="881"/>
    </location>
</feature>
<dbReference type="SUPFAM" id="SSF52047">
    <property type="entry name" value="RNI-like"/>
    <property type="match status" value="1"/>
</dbReference>
<keyword evidence="7" id="KW-0677">Repeat</keyword>
<feature type="transmembrane region" description="Helical" evidence="14">
    <location>
        <begin position="27"/>
        <end position="52"/>
    </location>
</feature>
<accession>A0ABP0JQ72</accession>
<protein>
    <recommendedName>
        <fullName evidence="4">Leucine-rich repeat and WD repeat-containing protein 1</fullName>
    </recommendedName>
    <alternativeName>
        <fullName evidence="11">Origin recognition complex-associated protein</fullName>
    </alternativeName>
</protein>
<dbReference type="PROSITE" id="PS00678">
    <property type="entry name" value="WD_REPEATS_1"/>
    <property type="match status" value="3"/>
</dbReference>
<evidence type="ECO:0000256" key="11">
    <source>
        <dbReference type="ARBA" id="ARBA00033046"/>
    </source>
</evidence>
<evidence type="ECO:0000313" key="15">
    <source>
        <dbReference type="EMBL" id="CAK9016588.1"/>
    </source>
</evidence>
<feature type="compositionally biased region" description="Basic and acidic residues" evidence="13">
    <location>
        <begin position="967"/>
        <end position="976"/>
    </location>
</feature>
<evidence type="ECO:0000256" key="8">
    <source>
        <dbReference type="ARBA" id="ARBA00022838"/>
    </source>
</evidence>
<evidence type="ECO:0000256" key="7">
    <source>
        <dbReference type="ARBA" id="ARBA00022737"/>
    </source>
</evidence>
<evidence type="ECO:0000256" key="4">
    <source>
        <dbReference type="ARBA" id="ARBA00015536"/>
    </source>
</evidence>
<evidence type="ECO:0000256" key="3">
    <source>
        <dbReference type="ARBA" id="ARBA00007545"/>
    </source>
</evidence>
<reference evidence="15 16" key="1">
    <citation type="submission" date="2024-02" db="EMBL/GenBank/DDBJ databases">
        <authorList>
            <person name="Chen Y."/>
            <person name="Shah S."/>
            <person name="Dougan E. K."/>
            <person name="Thang M."/>
            <person name="Chan C."/>
        </authorList>
    </citation>
    <scope>NUCLEOTIDE SEQUENCE [LARGE SCALE GENOMIC DNA]</scope>
</reference>
<dbReference type="Gene3D" id="2.130.10.10">
    <property type="entry name" value="YVTN repeat-like/Quinoprotein amine dehydrogenase"/>
    <property type="match status" value="2"/>
</dbReference>
<keyword evidence="14" id="KW-0472">Membrane</keyword>
<evidence type="ECO:0000256" key="13">
    <source>
        <dbReference type="SAM" id="MobiDB-lite"/>
    </source>
</evidence>
<dbReference type="InterPro" id="IPR020472">
    <property type="entry name" value="WD40_PAC1"/>
</dbReference>
<evidence type="ECO:0000256" key="2">
    <source>
        <dbReference type="ARBA" id="ARBA00004629"/>
    </source>
</evidence>
<keyword evidence="9" id="KW-0158">Chromosome</keyword>
<evidence type="ECO:0000256" key="9">
    <source>
        <dbReference type="ARBA" id="ARBA00022895"/>
    </source>
</evidence>
<feature type="repeat" description="WD" evidence="12">
    <location>
        <begin position="677"/>
        <end position="717"/>
    </location>
</feature>
<dbReference type="SMART" id="SM00368">
    <property type="entry name" value="LRR_RI"/>
    <property type="match status" value="5"/>
</dbReference>
<keyword evidence="14" id="KW-1133">Transmembrane helix</keyword>
<dbReference type="InterPro" id="IPR001680">
    <property type="entry name" value="WD40_rpt"/>
</dbReference>
<feature type="transmembrane region" description="Helical" evidence="14">
    <location>
        <begin position="184"/>
        <end position="204"/>
    </location>
</feature>
<dbReference type="SUPFAM" id="SSF50978">
    <property type="entry name" value="WD40 repeat-like"/>
    <property type="match status" value="1"/>
</dbReference>
<dbReference type="InterPro" id="IPR015943">
    <property type="entry name" value="WD40/YVTN_repeat-like_dom_sf"/>
</dbReference>
<dbReference type="PROSITE" id="PS50294">
    <property type="entry name" value="WD_REPEATS_REGION"/>
    <property type="match status" value="2"/>
</dbReference>
<evidence type="ECO:0000313" key="16">
    <source>
        <dbReference type="Proteomes" id="UP001642464"/>
    </source>
</evidence>
<keyword evidence="6" id="KW-0235">DNA replication</keyword>
<organism evidence="15 16">
    <name type="scientific">Durusdinium trenchii</name>
    <dbReference type="NCBI Taxonomy" id="1381693"/>
    <lineage>
        <taxon>Eukaryota</taxon>
        <taxon>Sar</taxon>
        <taxon>Alveolata</taxon>
        <taxon>Dinophyceae</taxon>
        <taxon>Suessiales</taxon>
        <taxon>Symbiodiniaceae</taxon>
        <taxon>Durusdinium</taxon>
    </lineage>
</organism>
<name>A0ABP0JQ72_9DINO</name>
<evidence type="ECO:0000256" key="1">
    <source>
        <dbReference type="ARBA" id="ARBA00004574"/>
    </source>
</evidence>
<dbReference type="CDD" id="cd00200">
    <property type="entry name" value="WD40"/>
    <property type="match status" value="1"/>
</dbReference>
<evidence type="ECO:0000256" key="6">
    <source>
        <dbReference type="ARBA" id="ARBA00022705"/>
    </source>
</evidence>
<dbReference type="InterPro" id="IPR001611">
    <property type="entry name" value="Leu-rich_rpt"/>
</dbReference>
<gene>
    <name evidence="15" type="ORF">SCF082_LOCUS13256</name>
</gene>
<dbReference type="PANTHER" id="PTHR19848:SF8">
    <property type="entry name" value="F-BOX AND WD REPEAT DOMAIN CONTAINING 7"/>
    <property type="match status" value="1"/>
</dbReference>
<keyword evidence="9" id="KW-0779">Telomere</keyword>
<keyword evidence="8" id="KW-0995">Kinetochore</keyword>
<feature type="transmembrane region" description="Helical" evidence="14">
    <location>
        <begin position="121"/>
        <end position="142"/>
    </location>
</feature>
<dbReference type="PROSITE" id="PS50082">
    <property type="entry name" value="WD_REPEATS_2"/>
    <property type="match status" value="5"/>
</dbReference>
<keyword evidence="10" id="KW-0137">Centromere</keyword>
<dbReference type="SMART" id="SM00320">
    <property type="entry name" value="WD40"/>
    <property type="match status" value="7"/>
</dbReference>
<dbReference type="Pfam" id="PF00400">
    <property type="entry name" value="WD40"/>
    <property type="match status" value="7"/>
</dbReference>
<dbReference type="Proteomes" id="UP001642464">
    <property type="component" value="Unassembled WGS sequence"/>
</dbReference>
<feature type="transmembrane region" description="Helical" evidence="14">
    <location>
        <begin position="154"/>
        <end position="177"/>
    </location>
</feature>
<dbReference type="Gene3D" id="3.80.10.10">
    <property type="entry name" value="Ribonuclease Inhibitor"/>
    <property type="match status" value="1"/>
</dbReference>
<dbReference type="InterPro" id="IPR036322">
    <property type="entry name" value="WD40_repeat_dom_sf"/>
</dbReference>
<feature type="repeat" description="WD" evidence="12">
    <location>
        <begin position="777"/>
        <end position="799"/>
    </location>
</feature>
<keyword evidence="5 12" id="KW-0853">WD repeat</keyword>
<keyword evidence="14" id="KW-0812">Transmembrane</keyword>
<keyword evidence="16" id="KW-1185">Reference proteome</keyword>
<comment type="similarity">
    <text evidence="3">Belongs to the LRWD1 family.</text>
</comment>
<comment type="caution">
    <text evidence="15">The sequence shown here is derived from an EMBL/GenBank/DDBJ whole genome shotgun (WGS) entry which is preliminary data.</text>
</comment>
<feature type="transmembrane region" description="Helical" evidence="14">
    <location>
        <begin position="343"/>
        <end position="363"/>
    </location>
</feature>
<feature type="transmembrane region" description="Helical" evidence="14">
    <location>
        <begin position="224"/>
        <end position="245"/>
    </location>
</feature>
<feature type="region of interest" description="Disordered" evidence="13">
    <location>
        <begin position="956"/>
        <end position="995"/>
    </location>
</feature>
<feature type="repeat" description="WD" evidence="12">
    <location>
        <begin position="800"/>
        <end position="840"/>
    </location>
</feature>
<sequence>MENVTNFTNFEEFVAAVPQVAGQSERALTFVGIMFAIALLTQAIGTAVLFCAGMLKAPNPESDSTRLMADTVGAATIDVHAPDSDPSTATDVAPEAAEAAQAVQPTSTPEALPWVKHRPRYVVAAFSATYLLCVAAAASSLATNQLSPEHGLSWEVYTGLFSCGCVWLLAQAVLAAIRLPAGRHYGMLSFTEAMISGVCPFVSDSFDTMKDILFAFLCFAAEDAFVQALGALTLIWLVTFHIILLRDKRCQLEFASNHLAVLSLPTFSADSTDASKKAIQAKAEKVSWTKWAFSKASGMCSELLPLLYKQFTPTKRKMLLWENVPQAALAILYLALVPGGSTVVAVLNLAVPIVQVTGTFVLFKPLQRRIAPKLASKLDAALEAADGDQVVRLKDEAGLENDAGLFREICVKSHLLKEISDLIQSDSTREVTRSSTDAWQNSWSFCAQWFAALSSGEWDLSGKLEGKDNLFKAMVKMVSFNLEPLRNLKLNSNQIPPSWAKELARRWSGNQTIVRLEMSENALGADGVEALARCFQPSTRLECLVLDSNSFGDKGAEALGTMLTQNRSVRELSVRRNQFGDNGAKAVALGLKSHRSLMALILDANDIADVGGEALADALDGELQTLHIQLNKLGDRGCKALEEAEQRSKTLVDLNIDDNDGEAWAAEESSLQETATLTGHRDTVGQAIRTGAATAVTCSYDRTLRVWDLMTSTCTATLTGHGSRVYALCMVDRFTVASGSQSGEVKIFDLRSGRCTATIATGHGCVSALCRWGNDQIATGGSDKTIRFWEVASGRCVCTLRGHTDFVRAVRRVTATLLASASDDGTVKTWDRRTEQCLATLKGHEGKVFALVRLSHGSVASGGRDDTIKIWCLETAACRLTLTGHTDAVWALARLGSRTLASGSKDQTIRLWNLVTGACNQVLHGHGASVRALVRMDAATLVSGDDSGVLKVWRSSEATPKEQLQGDPRRRERPTRQVEVSNASGLSEGPSCFLK</sequence>
<dbReference type="PRINTS" id="PR00320">
    <property type="entry name" value="GPROTEINBRPT"/>
</dbReference>
<proteinExistence type="inferred from homology"/>
<evidence type="ECO:0000256" key="10">
    <source>
        <dbReference type="ARBA" id="ARBA00023328"/>
    </source>
</evidence>
<evidence type="ECO:0000256" key="5">
    <source>
        <dbReference type="ARBA" id="ARBA00022574"/>
    </source>
</evidence>
<dbReference type="EMBL" id="CAXAMM010008169">
    <property type="protein sequence ID" value="CAK9016588.1"/>
    <property type="molecule type" value="Genomic_DNA"/>
</dbReference>
<evidence type="ECO:0000256" key="12">
    <source>
        <dbReference type="PROSITE-ProRule" id="PRU00221"/>
    </source>
</evidence>
<evidence type="ECO:0000256" key="14">
    <source>
        <dbReference type="SAM" id="Phobius"/>
    </source>
</evidence>
<dbReference type="PANTHER" id="PTHR19848">
    <property type="entry name" value="WD40 REPEAT PROTEIN"/>
    <property type="match status" value="1"/>
</dbReference>
<comment type="subcellular location">
    <subcellularLocation>
        <location evidence="2">Chromosome</location>
        <location evidence="2">Centromere</location>
        <location evidence="2">Kinetochore</location>
    </subcellularLocation>
    <subcellularLocation>
        <location evidence="1">Chromosome</location>
        <location evidence="1">Telomere</location>
    </subcellularLocation>
</comment>
<feature type="repeat" description="WD" evidence="12">
    <location>
        <begin position="882"/>
        <end position="922"/>
    </location>
</feature>
<dbReference type="InterPro" id="IPR019775">
    <property type="entry name" value="WD40_repeat_CS"/>
</dbReference>
<dbReference type="InterPro" id="IPR032675">
    <property type="entry name" value="LRR_dom_sf"/>
</dbReference>
<dbReference type="Pfam" id="PF13516">
    <property type="entry name" value="LRR_6"/>
    <property type="match status" value="5"/>
</dbReference>